<evidence type="ECO:0000259" key="1">
    <source>
        <dbReference type="PROSITE" id="PS50144"/>
    </source>
</evidence>
<dbReference type="SUPFAM" id="SSF49599">
    <property type="entry name" value="TRAF domain-like"/>
    <property type="match status" value="1"/>
</dbReference>
<name>A0AAV5FPA3_ELECO</name>
<sequence>MPTPTTVSICNPETDHGKHVFEIYGYSEYRIMCDGEYIRSGAFSVGGFDWAIRFYPDGWCNYGNIWCSPICLELLSNNSKLQASCELSLVDQTTGLPLVKKIGLTRFDSCSDRDNLARWHYIFSTKSEFDKSPYLQDDHLTIQCTVNVRKPRVSATEFLNRVEAPLSNITQQLGKLLDT</sequence>
<reference evidence="2" key="2">
    <citation type="submission" date="2021-12" db="EMBL/GenBank/DDBJ databases">
        <title>Resequencing data analysis of finger millet.</title>
        <authorList>
            <person name="Hatakeyama M."/>
            <person name="Aluri S."/>
            <person name="Balachadran M.T."/>
            <person name="Sivarajan S.R."/>
            <person name="Poveda L."/>
            <person name="Shimizu-Inatsugi R."/>
            <person name="Schlapbach R."/>
            <person name="Sreeman S.M."/>
            <person name="Shimizu K.K."/>
        </authorList>
    </citation>
    <scope>NUCLEOTIDE SEQUENCE</scope>
</reference>
<dbReference type="PANTHER" id="PTHR26379:SF482">
    <property type="entry name" value="BTB DOMAIN-CONTAINING PROTEIN"/>
    <property type="match status" value="1"/>
</dbReference>
<evidence type="ECO:0000313" key="3">
    <source>
        <dbReference type="Proteomes" id="UP001054889"/>
    </source>
</evidence>
<dbReference type="InterPro" id="IPR045005">
    <property type="entry name" value="BPM1-6"/>
</dbReference>
<dbReference type="CDD" id="cd00121">
    <property type="entry name" value="MATH"/>
    <property type="match status" value="1"/>
</dbReference>
<dbReference type="InterPro" id="IPR002083">
    <property type="entry name" value="MATH/TRAF_dom"/>
</dbReference>
<dbReference type="Pfam" id="PF22486">
    <property type="entry name" value="MATH_2"/>
    <property type="match status" value="1"/>
</dbReference>
<dbReference type="Gene3D" id="2.60.210.10">
    <property type="entry name" value="Apoptosis, Tumor Necrosis Factor Receptor Associated Protein 2, Chain A"/>
    <property type="match status" value="1"/>
</dbReference>
<keyword evidence="3" id="KW-1185">Reference proteome</keyword>
<organism evidence="2 3">
    <name type="scientific">Eleusine coracana subsp. coracana</name>
    <dbReference type="NCBI Taxonomy" id="191504"/>
    <lineage>
        <taxon>Eukaryota</taxon>
        <taxon>Viridiplantae</taxon>
        <taxon>Streptophyta</taxon>
        <taxon>Embryophyta</taxon>
        <taxon>Tracheophyta</taxon>
        <taxon>Spermatophyta</taxon>
        <taxon>Magnoliopsida</taxon>
        <taxon>Liliopsida</taxon>
        <taxon>Poales</taxon>
        <taxon>Poaceae</taxon>
        <taxon>PACMAD clade</taxon>
        <taxon>Chloridoideae</taxon>
        <taxon>Cynodonteae</taxon>
        <taxon>Eleusininae</taxon>
        <taxon>Eleusine</taxon>
    </lineage>
</organism>
<dbReference type="PANTHER" id="PTHR26379">
    <property type="entry name" value="BTB/POZ AND MATH DOMAIN-CONTAINING PROTEIN 1"/>
    <property type="match status" value="1"/>
</dbReference>
<proteinExistence type="predicted"/>
<dbReference type="Proteomes" id="UP001054889">
    <property type="component" value="Unassembled WGS sequence"/>
</dbReference>
<dbReference type="AlphaFoldDB" id="A0AAV5FPA3"/>
<dbReference type="GO" id="GO:0016567">
    <property type="term" value="P:protein ubiquitination"/>
    <property type="evidence" value="ECO:0007669"/>
    <property type="project" value="InterPro"/>
</dbReference>
<feature type="domain" description="MATH" evidence="1">
    <location>
        <begin position="16"/>
        <end position="146"/>
    </location>
</feature>
<dbReference type="PROSITE" id="PS50144">
    <property type="entry name" value="MATH"/>
    <property type="match status" value="1"/>
</dbReference>
<dbReference type="InterPro" id="IPR008974">
    <property type="entry name" value="TRAF-like"/>
</dbReference>
<reference evidence="2" key="1">
    <citation type="journal article" date="2018" name="DNA Res.">
        <title>Multiple hybrid de novo genome assembly of finger millet, an orphan allotetraploid crop.</title>
        <authorList>
            <person name="Hatakeyama M."/>
            <person name="Aluri S."/>
            <person name="Balachadran M.T."/>
            <person name="Sivarajan S.R."/>
            <person name="Patrignani A."/>
            <person name="Gruter S."/>
            <person name="Poveda L."/>
            <person name="Shimizu-Inatsugi R."/>
            <person name="Baeten J."/>
            <person name="Francoijs K.J."/>
            <person name="Nataraja K.N."/>
            <person name="Reddy Y.A.N."/>
            <person name="Phadnis S."/>
            <person name="Ravikumar R.L."/>
            <person name="Schlapbach R."/>
            <person name="Sreeman S.M."/>
            <person name="Shimizu K.K."/>
        </authorList>
    </citation>
    <scope>NUCLEOTIDE SEQUENCE</scope>
</reference>
<gene>
    <name evidence="2" type="primary">gb25561</name>
    <name evidence="2" type="ORF">PR202_gb25561</name>
</gene>
<protein>
    <recommendedName>
        <fullName evidence="1">MATH domain-containing protein</fullName>
    </recommendedName>
</protein>
<dbReference type="EMBL" id="BQKI01000090">
    <property type="protein sequence ID" value="GJN36678.1"/>
    <property type="molecule type" value="Genomic_DNA"/>
</dbReference>
<comment type="caution">
    <text evidence="2">The sequence shown here is derived from an EMBL/GenBank/DDBJ whole genome shotgun (WGS) entry which is preliminary data.</text>
</comment>
<evidence type="ECO:0000313" key="2">
    <source>
        <dbReference type="EMBL" id="GJN36678.1"/>
    </source>
</evidence>
<accession>A0AAV5FPA3</accession>